<protein>
    <recommendedName>
        <fullName evidence="3">CCHC-type domain-containing protein</fullName>
    </recommendedName>
</protein>
<dbReference type="GO" id="GO:0008270">
    <property type="term" value="F:zinc ion binding"/>
    <property type="evidence" value="ECO:0007669"/>
    <property type="project" value="UniProtKB-KW"/>
</dbReference>
<dbReference type="SMART" id="SM00343">
    <property type="entry name" value="ZnF_C2HC"/>
    <property type="match status" value="1"/>
</dbReference>
<evidence type="ECO:0000256" key="1">
    <source>
        <dbReference type="PROSITE-ProRule" id="PRU00047"/>
    </source>
</evidence>
<keyword evidence="1" id="KW-0862">Zinc</keyword>
<dbReference type="InterPro" id="IPR052115">
    <property type="entry name" value="NEXT_complex_subunit_ZCCHC8"/>
</dbReference>
<dbReference type="PANTHER" id="PTHR13316">
    <property type="entry name" value="ZINC FINGER, CCHC DOMAIN CONTAINING 8"/>
    <property type="match status" value="1"/>
</dbReference>
<evidence type="ECO:0000313" key="5">
    <source>
        <dbReference type="Proteomes" id="UP001175226"/>
    </source>
</evidence>
<feature type="compositionally biased region" description="Acidic residues" evidence="2">
    <location>
        <begin position="406"/>
        <end position="416"/>
    </location>
</feature>
<feature type="domain" description="CCHC-type" evidence="3">
    <location>
        <begin position="136"/>
        <end position="152"/>
    </location>
</feature>
<dbReference type="InterPro" id="IPR001878">
    <property type="entry name" value="Znf_CCHC"/>
</dbReference>
<keyword evidence="5" id="KW-1185">Reference proteome</keyword>
<dbReference type="InterPro" id="IPR008554">
    <property type="entry name" value="Glutaredoxin-like"/>
</dbReference>
<evidence type="ECO:0000313" key="4">
    <source>
        <dbReference type="EMBL" id="KAK0441133.1"/>
    </source>
</evidence>
<sequence>MASRLPRIPRFTLFSGPNCSLCDTAKSELAKVRQSRQFQLDIVNIQEPGQEKWKRKYVYWIPALHLDGKEIAKGRWDSSTVAQALEAPSSHLFFSDVFATAVPYGWEPSGIYIRHSREILGYEETDGVLPNSNTHRCFNCGSPDHSVSSCPEPKDRGLISLSRQLFELLQEPTGPTDFRRLHQTEAWRQQRLDWLGLFKPGELRGQLLREAVGPREGDWLENIAIWGYPRGWVGVTDPQVLVRQRIMDEYAGSHDEQDLSVVLGEGILGDRSQYLSFDDLDSVQLPDSGHTSASSDTVTSLPSERRRWAEYPNTHFSSELLPVYTGIAFPPVEFEGSSTYTDERRTLWERIINPPAPSYSLPPPPPPTSNPPPPPPSSPPPLPPALPPPPLNLPHLHPPSSNAHDECDEVDMDLSD</sequence>
<comment type="caution">
    <text evidence="4">The sequence shown here is derived from an EMBL/GenBank/DDBJ whole genome shotgun (WGS) entry which is preliminary data.</text>
</comment>
<dbReference type="AlphaFoldDB" id="A0AA39JIK8"/>
<reference evidence="4" key="1">
    <citation type="submission" date="2023-06" db="EMBL/GenBank/DDBJ databases">
        <authorList>
            <consortium name="Lawrence Berkeley National Laboratory"/>
            <person name="Ahrendt S."/>
            <person name="Sahu N."/>
            <person name="Indic B."/>
            <person name="Wong-Bajracharya J."/>
            <person name="Merenyi Z."/>
            <person name="Ke H.-M."/>
            <person name="Monk M."/>
            <person name="Kocsube S."/>
            <person name="Drula E."/>
            <person name="Lipzen A."/>
            <person name="Balint B."/>
            <person name="Henrissat B."/>
            <person name="Andreopoulos B."/>
            <person name="Martin F.M."/>
            <person name="Harder C.B."/>
            <person name="Rigling D."/>
            <person name="Ford K.L."/>
            <person name="Foster G.D."/>
            <person name="Pangilinan J."/>
            <person name="Papanicolaou A."/>
            <person name="Barry K."/>
            <person name="LaButti K."/>
            <person name="Viragh M."/>
            <person name="Koriabine M."/>
            <person name="Yan M."/>
            <person name="Riley R."/>
            <person name="Champramary S."/>
            <person name="Plett K.L."/>
            <person name="Tsai I.J."/>
            <person name="Slot J."/>
            <person name="Sipos G."/>
            <person name="Plett J."/>
            <person name="Nagy L.G."/>
            <person name="Grigoriev I.V."/>
        </authorList>
    </citation>
    <scope>NUCLEOTIDE SEQUENCE</scope>
    <source>
        <strain evidence="4">FPL87.14</strain>
    </source>
</reference>
<gene>
    <name evidence="4" type="ORF">EV421DRAFT_1711908</name>
</gene>
<evidence type="ECO:0000256" key="2">
    <source>
        <dbReference type="SAM" id="MobiDB-lite"/>
    </source>
</evidence>
<dbReference type="EMBL" id="JAUEPT010000031">
    <property type="protein sequence ID" value="KAK0441133.1"/>
    <property type="molecule type" value="Genomic_DNA"/>
</dbReference>
<organism evidence="4 5">
    <name type="scientific">Armillaria borealis</name>
    <dbReference type="NCBI Taxonomy" id="47425"/>
    <lineage>
        <taxon>Eukaryota</taxon>
        <taxon>Fungi</taxon>
        <taxon>Dikarya</taxon>
        <taxon>Basidiomycota</taxon>
        <taxon>Agaricomycotina</taxon>
        <taxon>Agaricomycetes</taxon>
        <taxon>Agaricomycetidae</taxon>
        <taxon>Agaricales</taxon>
        <taxon>Marasmiineae</taxon>
        <taxon>Physalacriaceae</taxon>
        <taxon>Armillaria</taxon>
    </lineage>
</organism>
<dbReference type="GO" id="GO:0071013">
    <property type="term" value="C:catalytic step 2 spliceosome"/>
    <property type="evidence" value="ECO:0007669"/>
    <property type="project" value="TreeGrafter"/>
</dbReference>
<accession>A0AA39JIK8</accession>
<dbReference type="GO" id="GO:0003723">
    <property type="term" value="F:RNA binding"/>
    <property type="evidence" value="ECO:0007669"/>
    <property type="project" value="TreeGrafter"/>
</dbReference>
<keyword evidence="1" id="KW-0479">Metal-binding</keyword>
<keyword evidence="1" id="KW-0863">Zinc-finger</keyword>
<dbReference type="Proteomes" id="UP001175226">
    <property type="component" value="Unassembled WGS sequence"/>
</dbReference>
<dbReference type="Pfam" id="PF05768">
    <property type="entry name" value="Glrx-like"/>
    <property type="match status" value="1"/>
</dbReference>
<feature type="compositionally biased region" description="Pro residues" evidence="2">
    <location>
        <begin position="354"/>
        <end position="392"/>
    </location>
</feature>
<dbReference type="Gene3D" id="3.40.30.10">
    <property type="entry name" value="Glutaredoxin"/>
    <property type="match status" value="1"/>
</dbReference>
<proteinExistence type="predicted"/>
<name>A0AA39JIK8_9AGAR</name>
<feature type="region of interest" description="Disordered" evidence="2">
    <location>
        <begin position="353"/>
        <end position="416"/>
    </location>
</feature>
<dbReference type="SUPFAM" id="SSF52833">
    <property type="entry name" value="Thioredoxin-like"/>
    <property type="match status" value="1"/>
</dbReference>
<dbReference type="PROSITE" id="PS50158">
    <property type="entry name" value="ZF_CCHC"/>
    <property type="match status" value="1"/>
</dbReference>
<evidence type="ECO:0000259" key="3">
    <source>
        <dbReference type="PROSITE" id="PS50158"/>
    </source>
</evidence>
<dbReference type="InterPro" id="IPR036249">
    <property type="entry name" value="Thioredoxin-like_sf"/>
</dbReference>
<dbReference type="PANTHER" id="PTHR13316:SF0">
    <property type="entry name" value="ZINC FINGER CCHC DOMAIN-CONTAINING PROTEIN 8"/>
    <property type="match status" value="1"/>
</dbReference>